<evidence type="ECO:0000256" key="8">
    <source>
        <dbReference type="HAMAP-Rule" id="MF_00447"/>
    </source>
</evidence>
<protein>
    <recommendedName>
        <fullName evidence="8">Photosystem I reaction center subunit XI</fullName>
    </recommendedName>
    <alternativeName>
        <fullName evidence="8">PSI subunit V</fullName>
    </alternativeName>
    <alternativeName>
        <fullName evidence="8">PSI-L</fullName>
    </alternativeName>
</protein>
<dbReference type="SUPFAM" id="SSF81568">
    <property type="entry name" value="Photosystem I reaction center subunit XI, PsaL"/>
    <property type="match status" value="1"/>
</dbReference>
<dbReference type="InterPro" id="IPR022980">
    <property type="entry name" value="PSI_suXI"/>
</dbReference>
<dbReference type="HAMAP" id="MF_00447">
    <property type="entry name" value="PSI_PsaL"/>
    <property type="match status" value="1"/>
</dbReference>
<feature type="transmembrane region" description="Helical" evidence="8">
    <location>
        <begin position="119"/>
        <end position="143"/>
    </location>
</feature>
<dbReference type="EMBL" id="MT364382">
    <property type="protein sequence ID" value="QKE31133.1"/>
    <property type="molecule type" value="Genomic_DNA"/>
</dbReference>
<keyword evidence="3 8" id="KW-0602">Photosynthesis</keyword>
<evidence type="ECO:0000256" key="5">
    <source>
        <dbReference type="ARBA" id="ARBA00022836"/>
    </source>
</evidence>
<dbReference type="AlphaFoldDB" id="A0A7D3U9A0"/>
<geneLocation type="plastid" evidence="10"/>
<dbReference type="GO" id="GO:0015979">
    <property type="term" value="P:photosynthesis"/>
    <property type="evidence" value="ECO:0007669"/>
    <property type="project" value="UniProtKB-UniRule"/>
</dbReference>
<keyword evidence="6 8" id="KW-1133">Transmembrane helix</keyword>
<dbReference type="RefSeq" id="YP_009863802.1">
    <property type="nucleotide sequence ID" value="NC_049013.1"/>
</dbReference>
<evidence type="ECO:0000256" key="6">
    <source>
        <dbReference type="ARBA" id="ARBA00022989"/>
    </source>
</evidence>
<accession>A0A7D3U9A0</accession>
<evidence type="ECO:0000256" key="2">
    <source>
        <dbReference type="ARBA" id="ARBA00008820"/>
    </source>
</evidence>
<dbReference type="PANTHER" id="PTHR34803:SF2">
    <property type="entry name" value="PHOTOSYSTEM I REACTION CENTER SUBUNIT XI, CHLOROPLASTIC"/>
    <property type="match status" value="1"/>
</dbReference>
<dbReference type="GeneID" id="55752480"/>
<evidence type="ECO:0000259" key="9">
    <source>
        <dbReference type="Pfam" id="PF02605"/>
    </source>
</evidence>
<gene>
    <name evidence="8 10" type="primary">psaL</name>
</gene>
<dbReference type="GO" id="GO:0009538">
    <property type="term" value="C:photosystem I reaction center"/>
    <property type="evidence" value="ECO:0007669"/>
    <property type="project" value="InterPro"/>
</dbReference>
<dbReference type="InterPro" id="IPR036592">
    <property type="entry name" value="PSI_PsaL_sf"/>
</dbReference>
<dbReference type="GO" id="GO:0042651">
    <property type="term" value="C:thylakoid membrane"/>
    <property type="evidence" value="ECO:0007669"/>
    <property type="project" value="UniProtKB-UniRule"/>
</dbReference>
<evidence type="ECO:0000256" key="1">
    <source>
        <dbReference type="ARBA" id="ARBA00004141"/>
    </source>
</evidence>
<keyword evidence="8" id="KW-0793">Thylakoid</keyword>
<comment type="similarity">
    <text evidence="2 8">Belongs to the PsaL family.</text>
</comment>
<keyword evidence="4 8" id="KW-0812">Transmembrane</keyword>
<organism evidence="10">
    <name type="scientific">Pavlova sp. NIVA-4/92</name>
    <dbReference type="NCBI Taxonomy" id="2686093"/>
    <lineage>
        <taxon>Eukaryota</taxon>
        <taxon>Haptista</taxon>
        <taxon>Haptophyta</taxon>
        <taxon>Pavlovophyceae</taxon>
        <taxon>Pavlovales</taxon>
        <taxon>Pavlovaceae</taxon>
        <taxon>Pavlova</taxon>
    </lineage>
</organism>
<keyword evidence="7 8" id="KW-0472">Membrane</keyword>
<feature type="transmembrane region" description="Helical" evidence="8">
    <location>
        <begin position="44"/>
        <end position="66"/>
    </location>
</feature>
<evidence type="ECO:0000256" key="3">
    <source>
        <dbReference type="ARBA" id="ARBA00022531"/>
    </source>
</evidence>
<feature type="transmembrane region" description="Helical" evidence="8">
    <location>
        <begin position="73"/>
        <end position="99"/>
    </location>
</feature>
<name>A0A7D3U9A0_9EUKA</name>
<evidence type="ECO:0000256" key="7">
    <source>
        <dbReference type="ARBA" id="ARBA00023136"/>
    </source>
</evidence>
<reference evidence="10" key="1">
    <citation type="submission" date="2020-04" db="EMBL/GenBank/DDBJ databases">
        <authorList>
            <person name="Hulatt C.J."/>
            <person name="Posewitz M.C."/>
        </authorList>
    </citation>
    <scope>NUCLEOTIDE SEQUENCE</scope>
    <source>
        <strain evidence="10">NIVA-4/92</strain>
    </source>
</reference>
<evidence type="ECO:0000256" key="4">
    <source>
        <dbReference type="ARBA" id="ARBA00022692"/>
    </source>
</evidence>
<dbReference type="PANTHER" id="PTHR34803">
    <property type="entry name" value="PHOTOSYSTEM I REACTION CENTER SUBUNIT XI, CHLOROPLASTIC"/>
    <property type="match status" value="1"/>
</dbReference>
<sequence length="145" mass="15660">MSEFIKPYNNDPFVGHLATPVTASAFTRTWLLNLPIYRKNLSPLLRGLEIGMAHGYFLLGPFYTFGPLRNSEVALLSGLISTFGLIIILTAALTMYGIVSFEDEGAPDPLQTSQGWTNFTAGFFVGAAGGAGFGYLLIMNAAFIL</sequence>
<dbReference type="Gene3D" id="1.20.1240.10">
    <property type="entry name" value="Photosystem I PsaL, reaction centre subunit XI"/>
    <property type="match status" value="1"/>
</dbReference>
<evidence type="ECO:0000313" key="10">
    <source>
        <dbReference type="EMBL" id="QKE31133.1"/>
    </source>
</evidence>
<proteinExistence type="inferred from homology"/>
<dbReference type="Pfam" id="PF02605">
    <property type="entry name" value="PsaL"/>
    <property type="match status" value="1"/>
</dbReference>
<feature type="domain" description="Photosystem I PsaL reaction centre subunit XI" evidence="9">
    <location>
        <begin position="5"/>
        <end position="141"/>
    </location>
</feature>
<keyword evidence="10" id="KW-0934">Plastid</keyword>
<dbReference type="InterPro" id="IPR003757">
    <property type="entry name" value="PSI_PsaL"/>
</dbReference>
<comment type="subcellular location">
    <subcellularLocation>
        <location evidence="8">Cellular thylakoid membrane</location>
        <topology evidence="8">Multi-pass membrane protein</topology>
    </subcellularLocation>
    <subcellularLocation>
        <location evidence="1">Membrane</location>
        <topology evidence="1">Multi-pass membrane protein</topology>
    </subcellularLocation>
</comment>
<keyword evidence="5 8" id="KW-0603">Photosystem I</keyword>